<organism evidence="2 3">
    <name type="scientific">Kytococcus schroeteri</name>
    <dbReference type="NCBI Taxonomy" id="138300"/>
    <lineage>
        <taxon>Bacteria</taxon>
        <taxon>Bacillati</taxon>
        <taxon>Actinomycetota</taxon>
        <taxon>Actinomycetes</taxon>
        <taxon>Micrococcales</taxon>
        <taxon>Kytococcaceae</taxon>
        <taxon>Kytococcus</taxon>
    </lineage>
</organism>
<name>A0A2I1P8X1_9MICO</name>
<evidence type="ECO:0000313" key="3">
    <source>
        <dbReference type="Proteomes" id="UP000234206"/>
    </source>
</evidence>
<dbReference type="CDD" id="cd07326">
    <property type="entry name" value="M56_BlaR1_MecR1_like"/>
    <property type="match status" value="1"/>
</dbReference>
<keyword evidence="3" id="KW-1185">Reference proteome</keyword>
<reference evidence="2 3" key="1">
    <citation type="submission" date="2017-12" db="EMBL/GenBank/DDBJ databases">
        <title>Phylogenetic diversity of female urinary microbiome.</title>
        <authorList>
            <person name="Thomas-White K."/>
            <person name="Wolfe A.J."/>
        </authorList>
    </citation>
    <scope>NUCLEOTIDE SEQUENCE [LARGE SCALE GENOMIC DNA]</scope>
    <source>
        <strain evidence="2 3">UMB1298</strain>
    </source>
</reference>
<feature type="transmembrane region" description="Helical" evidence="1">
    <location>
        <begin position="79"/>
        <end position="100"/>
    </location>
</feature>
<evidence type="ECO:0000313" key="2">
    <source>
        <dbReference type="EMBL" id="PKZ41068.1"/>
    </source>
</evidence>
<feature type="transmembrane region" description="Helical" evidence="1">
    <location>
        <begin position="6"/>
        <end position="28"/>
    </location>
</feature>
<dbReference type="AlphaFoldDB" id="A0A2I1P8X1"/>
<dbReference type="InterPro" id="IPR052173">
    <property type="entry name" value="Beta-lactam_resp_regulator"/>
</dbReference>
<dbReference type="Proteomes" id="UP000234206">
    <property type="component" value="Unassembled WGS sequence"/>
</dbReference>
<sequence length="283" mass="29583">MRAMSPTLVLAALAVLLTLGTPVLLPLLTGLRATPAAGLLLWQGSAVGGLASIVLLPLVAAHEFGGLFTTDDGVHPGVVVGAALLSAVLVARLLLAAHLVGTDLRALRRRHREAVDLLDPRHGVRDRLRVIDADAPVAWCLPGRRARIVMSRPVVEGLSQLQLHGVYCHEREHLRRRHDLVREFFSVMDAAVPAPLRHPRALAEVELLVELLADRAGAREVGAVTMGQALARVSTGSASAVARIDALAGVGRTHPLRAALVAVAAGALAVAPALVAAGTLLPT</sequence>
<evidence type="ECO:0000256" key="1">
    <source>
        <dbReference type="SAM" id="Phobius"/>
    </source>
</evidence>
<dbReference type="PANTHER" id="PTHR34978">
    <property type="entry name" value="POSSIBLE SENSOR-TRANSDUCER PROTEIN BLAR"/>
    <property type="match status" value="1"/>
</dbReference>
<keyword evidence="1" id="KW-0472">Membrane</keyword>
<feature type="transmembrane region" description="Helical" evidence="1">
    <location>
        <begin position="258"/>
        <end position="281"/>
    </location>
</feature>
<comment type="caution">
    <text evidence="2">The sequence shown here is derived from an EMBL/GenBank/DDBJ whole genome shotgun (WGS) entry which is preliminary data.</text>
</comment>
<accession>A0A2I1P8X1</accession>
<dbReference type="Gene3D" id="3.30.2010.10">
    <property type="entry name" value="Metalloproteases ('zincins'), catalytic domain"/>
    <property type="match status" value="1"/>
</dbReference>
<keyword evidence="1" id="KW-0812">Transmembrane</keyword>
<dbReference type="EMBL" id="PKIZ01000019">
    <property type="protein sequence ID" value="PKZ41068.1"/>
    <property type="molecule type" value="Genomic_DNA"/>
</dbReference>
<protein>
    <submittedName>
        <fullName evidence="2">Peptidase M48 Ste24p</fullName>
    </submittedName>
</protein>
<feature type="transmembrane region" description="Helical" evidence="1">
    <location>
        <begin position="40"/>
        <end position="59"/>
    </location>
</feature>
<proteinExistence type="predicted"/>
<keyword evidence="1" id="KW-1133">Transmembrane helix</keyword>
<dbReference type="PANTHER" id="PTHR34978:SF3">
    <property type="entry name" value="SLR0241 PROTEIN"/>
    <property type="match status" value="1"/>
</dbReference>
<gene>
    <name evidence="2" type="ORF">CYJ76_09535</name>
</gene>